<evidence type="ECO:0000313" key="8">
    <source>
        <dbReference type="EMBL" id="KAK7251929.1"/>
    </source>
</evidence>
<comment type="similarity">
    <text evidence="1">Belongs to the CLV3/ESR signal peptide family.</text>
</comment>
<dbReference type="Proteomes" id="UP001372338">
    <property type="component" value="Unassembled WGS sequence"/>
</dbReference>
<evidence type="ECO:0000256" key="2">
    <source>
        <dbReference type="ARBA" id="ARBA00022473"/>
    </source>
</evidence>
<keyword evidence="6" id="KW-0812">Transmembrane</keyword>
<evidence type="ECO:0000256" key="4">
    <source>
        <dbReference type="ARBA" id="ARBA00023278"/>
    </source>
</evidence>
<dbReference type="InterPro" id="IPR039618">
    <property type="entry name" value="CLE9-13"/>
</dbReference>
<keyword evidence="3" id="KW-0221">Differentiation</keyword>
<feature type="chain" id="PRO_5042989746" description="CLAVATA3/ESR (CLE)-related protein 9" evidence="7">
    <location>
        <begin position="20"/>
        <end position="169"/>
    </location>
</feature>
<dbReference type="PANTHER" id="PTHR34359">
    <property type="entry name" value="CLAVATA3/ESR (CLE)-RELATED PROTEIN 10"/>
    <property type="match status" value="1"/>
</dbReference>
<keyword evidence="4" id="KW-0379">Hydroxylation</keyword>
<protein>
    <recommendedName>
        <fullName evidence="10">CLAVATA3/ESR (CLE)-related protein 9</fullName>
    </recommendedName>
</protein>
<dbReference type="EMBL" id="JAYWIO010000007">
    <property type="protein sequence ID" value="KAK7251929.1"/>
    <property type="molecule type" value="Genomic_DNA"/>
</dbReference>
<evidence type="ECO:0000256" key="6">
    <source>
        <dbReference type="SAM" id="Phobius"/>
    </source>
</evidence>
<keyword evidence="7" id="KW-0732">Signal</keyword>
<sequence>MRLLQLALIAYVITLPSFCHHSMHDLSLNYTQDYTNHIHFTLLPFSVSLMKGSLSSASPYASGNILITLLVLLFLFFVSSANCRLPSPLLPSSTSSRNNHNNQQQQQQQRYCDSFSKRRNSHSLCMELQRIHHNNLHPFPQLAPKANKVDPRYVAEKRRVPSGPNPLHN</sequence>
<evidence type="ECO:0000256" key="5">
    <source>
        <dbReference type="SAM" id="MobiDB-lite"/>
    </source>
</evidence>
<reference evidence="8 9" key="1">
    <citation type="submission" date="2024-01" db="EMBL/GenBank/DDBJ databases">
        <title>The genomes of 5 underutilized Papilionoideae crops provide insights into root nodulation and disease resistanc.</title>
        <authorList>
            <person name="Yuan L."/>
        </authorList>
    </citation>
    <scope>NUCLEOTIDE SEQUENCE [LARGE SCALE GENOMIC DNA]</scope>
    <source>
        <strain evidence="8">ZHUSHIDOU_FW_LH</strain>
        <tissue evidence="8">Leaf</tissue>
    </source>
</reference>
<dbReference type="PANTHER" id="PTHR34359:SF5">
    <property type="entry name" value="CLAVATA3_ESR (CLE)-RELATED PROTEIN 9"/>
    <property type="match status" value="1"/>
</dbReference>
<keyword evidence="9" id="KW-1185">Reference proteome</keyword>
<feature type="region of interest" description="Disordered" evidence="5">
    <location>
        <begin position="92"/>
        <end position="113"/>
    </location>
</feature>
<dbReference type="AlphaFoldDB" id="A0AAN9EA22"/>
<keyword evidence="6" id="KW-1133">Transmembrane helix</keyword>
<comment type="caution">
    <text evidence="8">The sequence shown here is derived from an EMBL/GenBank/DDBJ whole genome shotgun (WGS) entry which is preliminary data.</text>
</comment>
<feature type="compositionally biased region" description="Low complexity" evidence="5">
    <location>
        <begin position="92"/>
        <end position="109"/>
    </location>
</feature>
<gene>
    <name evidence="8" type="ORF">RIF29_35544</name>
</gene>
<evidence type="ECO:0008006" key="10">
    <source>
        <dbReference type="Google" id="ProtNLM"/>
    </source>
</evidence>
<accession>A0AAN9EA22</accession>
<organism evidence="8 9">
    <name type="scientific">Crotalaria pallida</name>
    <name type="common">Smooth rattlebox</name>
    <name type="synonym">Crotalaria striata</name>
    <dbReference type="NCBI Taxonomy" id="3830"/>
    <lineage>
        <taxon>Eukaryota</taxon>
        <taxon>Viridiplantae</taxon>
        <taxon>Streptophyta</taxon>
        <taxon>Embryophyta</taxon>
        <taxon>Tracheophyta</taxon>
        <taxon>Spermatophyta</taxon>
        <taxon>Magnoliopsida</taxon>
        <taxon>eudicotyledons</taxon>
        <taxon>Gunneridae</taxon>
        <taxon>Pentapetalae</taxon>
        <taxon>rosids</taxon>
        <taxon>fabids</taxon>
        <taxon>Fabales</taxon>
        <taxon>Fabaceae</taxon>
        <taxon>Papilionoideae</taxon>
        <taxon>50 kb inversion clade</taxon>
        <taxon>genistoids sensu lato</taxon>
        <taxon>core genistoids</taxon>
        <taxon>Crotalarieae</taxon>
        <taxon>Crotalaria</taxon>
    </lineage>
</organism>
<feature type="transmembrane region" description="Helical" evidence="6">
    <location>
        <begin position="60"/>
        <end position="78"/>
    </location>
</feature>
<evidence type="ECO:0000256" key="3">
    <source>
        <dbReference type="ARBA" id="ARBA00022782"/>
    </source>
</evidence>
<proteinExistence type="inferred from homology"/>
<feature type="signal peptide" evidence="7">
    <location>
        <begin position="1"/>
        <end position="19"/>
    </location>
</feature>
<keyword evidence="2" id="KW-0217">Developmental protein</keyword>
<dbReference type="GO" id="GO:0030154">
    <property type="term" value="P:cell differentiation"/>
    <property type="evidence" value="ECO:0007669"/>
    <property type="project" value="UniProtKB-KW"/>
</dbReference>
<keyword evidence="6" id="KW-0472">Membrane</keyword>
<name>A0AAN9EA22_CROPI</name>
<evidence type="ECO:0000313" key="9">
    <source>
        <dbReference type="Proteomes" id="UP001372338"/>
    </source>
</evidence>
<evidence type="ECO:0000256" key="1">
    <source>
        <dbReference type="ARBA" id="ARBA00005416"/>
    </source>
</evidence>
<evidence type="ECO:0000256" key="7">
    <source>
        <dbReference type="SAM" id="SignalP"/>
    </source>
</evidence>